<name>A0ABU4E9V8_9ENTR</name>
<dbReference type="RefSeq" id="WP_317679496.1">
    <property type="nucleotide sequence ID" value="NZ_JAWLOF010000025.1"/>
</dbReference>
<dbReference type="Proteomes" id="UP001187066">
    <property type="component" value="Unassembled WGS sequence"/>
</dbReference>
<accession>A0ABU4E9V8</accession>
<organism evidence="1 2">
    <name type="scientific">Atlantibacter subterraneus</name>
    <dbReference type="NCBI Taxonomy" id="255519"/>
    <lineage>
        <taxon>Bacteria</taxon>
        <taxon>Pseudomonadati</taxon>
        <taxon>Pseudomonadota</taxon>
        <taxon>Gammaproteobacteria</taxon>
        <taxon>Enterobacterales</taxon>
        <taxon>Enterobacteriaceae</taxon>
        <taxon>Atlantibacter</taxon>
    </lineage>
</organism>
<evidence type="ECO:0000313" key="1">
    <source>
        <dbReference type="EMBL" id="MDV7025322.1"/>
    </source>
</evidence>
<reference evidence="1 2" key="1">
    <citation type="submission" date="2023-10" db="EMBL/GenBank/DDBJ databases">
        <authorList>
            <person name="Dale J."/>
        </authorList>
    </citation>
    <scope>NUCLEOTIDE SEQUENCE [LARGE SCALE GENOMIC DNA]</scope>
    <source>
        <strain evidence="1 2">2023EL-00970</strain>
    </source>
</reference>
<sequence>MTLLEKLLSKGYFPKEALPPFSTEKYAHAIANGYDNLPPLFRTGKFISKCAIHNISRKGTLRRKLGIPNPVNFFRLSETITENWHDILECASKSTISLTTPDTASNGNRAFNPRCSLNELPDIHAKLRSKHKYILKTDISRFYHSIDLLPVD</sequence>
<dbReference type="EMBL" id="JAWLOF010000025">
    <property type="protein sequence ID" value="MDV7025322.1"/>
    <property type="molecule type" value="Genomic_DNA"/>
</dbReference>
<gene>
    <name evidence="1" type="ORF">R4P48_21950</name>
</gene>
<proteinExistence type="predicted"/>
<protein>
    <recommendedName>
        <fullName evidence="3">RNA-directed DNA polymerase</fullName>
    </recommendedName>
</protein>
<evidence type="ECO:0008006" key="3">
    <source>
        <dbReference type="Google" id="ProtNLM"/>
    </source>
</evidence>
<keyword evidence="2" id="KW-1185">Reference proteome</keyword>
<evidence type="ECO:0000313" key="2">
    <source>
        <dbReference type="Proteomes" id="UP001187066"/>
    </source>
</evidence>
<comment type="caution">
    <text evidence="1">The sequence shown here is derived from an EMBL/GenBank/DDBJ whole genome shotgun (WGS) entry which is preliminary data.</text>
</comment>